<gene>
    <name evidence="1" type="ORF">SAMN05421771_3744</name>
</gene>
<dbReference type="OrthoDB" id="108192at2"/>
<reference evidence="1 2" key="1">
    <citation type="submission" date="2016-10" db="EMBL/GenBank/DDBJ databases">
        <authorList>
            <person name="de Groot N.N."/>
        </authorList>
    </citation>
    <scope>NUCLEOTIDE SEQUENCE [LARGE SCALE GENOMIC DNA]</scope>
    <source>
        <strain evidence="1 2">DSM 21001</strain>
    </source>
</reference>
<dbReference type="Proteomes" id="UP000199024">
    <property type="component" value="Unassembled WGS sequence"/>
</dbReference>
<keyword evidence="2" id="KW-1185">Reference proteome</keyword>
<sequence length="410" mass="46776">MLQPYREEFNRNFAAEKYAALQKNLDEATRTKVEFRVAETPVFFDRALLDEIAAVGIELTRQLVESPPYMRVSAESIPAAYNVRGESAQPHFMTVDFGLVRDADGVLQPRLVEMQAFPSVFGYQDVLSREYVATYGLDKGLNWYLGGHDEASYWELLRRVIVAEHDPKQVVLMEVEPDSQKTLPDFKVYEDRLGIVTVDIAKIRQEGRKLFYQDGAGEWVRILRIFNRAIVDEIERKGIRLGFDPTAELDVEWAGHPNWFFRISKFSLPYLDHPSVPKAVFLDAWFRGEGSNALPVDRSRILLKPLYSFAGKGIQFAPSDEELRAIPAGERSLYLLQERVSFEPVVETPFGMTQAEIRVMYVWPDGGVMEPVISLVRMGRGLMMGVDHNRNQEWVGGSAALFPDCFPDNR</sequence>
<evidence type="ECO:0000313" key="2">
    <source>
        <dbReference type="Proteomes" id="UP000199024"/>
    </source>
</evidence>
<organism evidence="1 2">
    <name type="scientific">Granulicella pectinivorans</name>
    <dbReference type="NCBI Taxonomy" id="474950"/>
    <lineage>
        <taxon>Bacteria</taxon>
        <taxon>Pseudomonadati</taxon>
        <taxon>Acidobacteriota</taxon>
        <taxon>Terriglobia</taxon>
        <taxon>Terriglobales</taxon>
        <taxon>Acidobacteriaceae</taxon>
        <taxon>Granulicella</taxon>
    </lineage>
</organism>
<proteinExistence type="predicted"/>
<dbReference type="STRING" id="474950.SAMN05421771_3744"/>
<evidence type="ECO:0008006" key="3">
    <source>
        <dbReference type="Google" id="ProtNLM"/>
    </source>
</evidence>
<protein>
    <recommendedName>
        <fullName evidence="3">Circularly permuted type 2 ATP-grasp protein</fullName>
    </recommendedName>
</protein>
<name>A0A1I6MYK9_9BACT</name>
<dbReference type="AlphaFoldDB" id="A0A1I6MYK9"/>
<evidence type="ECO:0000313" key="1">
    <source>
        <dbReference type="EMBL" id="SFS20648.1"/>
    </source>
</evidence>
<accession>A0A1I6MYK9</accession>
<dbReference type="EMBL" id="FOZL01000002">
    <property type="protein sequence ID" value="SFS20648.1"/>
    <property type="molecule type" value="Genomic_DNA"/>
</dbReference>
<dbReference type="RefSeq" id="WP_089842470.1">
    <property type="nucleotide sequence ID" value="NZ_FOZL01000002.1"/>
</dbReference>